<evidence type="ECO:0000256" key="2">
    <source>
        <dbReference type="SAM" id="Phobius"/>
    </source>
</evidence>
<evidence type="ECO:0000313" key="4">
    <source>
        <dbReference type="EMBL" id="PRQ18334.1"/>
    </source>
</evidence>
<feature type="transmembrane region" description="Helical" evidence="2">
    <location>
        <begin position="16"/>
        <end position="34"/>
    </location>
</feature>
<sequence>MTMFQFLLTKPVKQSLYISASLILVIVVPLYLSLNSTAPAPKETSSSGSEEKSQETPMATNTFGVKVEKNPTQSQLTELGVTTWPKWECGPSKFPWSFTATETMYLLKGKVNVQVDGHEGSFEIGAGDLVVFPKGMKVTWDVIEGVNKHYSLEK</sequence>
<dbReference type="AlphaFoldDB" id="A0A2P6P8S7"/>
<dbReference type="SUPFAM" id="SSF51182">
    <property type="entry name" value="RmlC-like cupins"/>
    <property type="match status" value="1"/>
</dbReference>
<gene>
    <name evidence="4" type="ORF">RchiOBHm_Chr7g0204821</name>
</gene>
<dbReference type="PANTHER" id="PTHR33271">
    <property type="entry name" value="OS04G0445200 PROTEIN"/>
    <property type="match status" value="1"/>
</dbReference>
<evidence type="ECO:0000256" key="1">
    <source>
        <dbReference type="SAM" id="MobiDB-lite"/>
    </source>
</evidence>
<evidence type="ECO:0000259" key="3">
    <source>
        <dbReference type="Pfam" id="PF05899"/>
    </source>
</evidence>
<dbReference type="InterPro" id="IPR011051">
    <property type="entry name" value="RmlC_Cupin_sf"/>
</dbReference>
<dbReference type="STRING" id="74649.A0A2P6P8S7"/>
<name>A0A2P6P8S7_ROSCH</name>
<reference evidence="4 5" key="1">
    <citation type="journal article" date="2018" name="Nat. Genet.">
        <title>The Rosa genome provides new insights in the design of modern roses.</title>
        <authorList>
            <person name="Bendahmane M."/>
        </authorList>
    </citation>
    <scope>NUCLEOTIDE SEQUENCE [LARGE SCALE GENOMIC DNA]</scope>
    <source>
        <strain evidence="5">cv. Old Blush</strain>
    </source>
</reference>
<dbReference type="OMA" id="FEAEETM"/>
<dbReference type="InterPro" id="IPR014710">
    <property type="entry name" value="RmlC-like_jellyroll"/>
</dbReference>
<dbReference type="EMBL" id="PDCK01000045">
    <property type="protein sequence ID" value="PRQ18334.1"/>
    <property type="molecule type" value="Genomic_DNA"/>
</dbReference>
<keyword evidence="2" id="KW-0812">Transmembrane</keyword>
<dbReference type="Proteomes" id="UP000238479">
    <property type="component" value="Chromosome 7"/>
</dbReference>
<protein>
    <submittedName>
        <fullName evidence="4">Putative rmlC-like jelly roll protein</fullName>
    </submittedName>
</protein>
<dbReference type="Gene3D" id="2.60.120.10">
    <property type="entry name" value="Jelly Rolls"/>
    <property type="match status" value="1"/>
</dbReference>
<proteinExistence type="predicted"/>
<dbReference type="Gramene" id="PRQ18334">
    <property type="protein sequence ID" value="PRQ18334"/>
    <property type="gene ID" value="RchiOBHm_Chr7g0204821"/>
</dbReference>
<keyword evidence="5" id="KW-1185">Reference proteome</keyword>
<dbReference type="OrthoDB" id="10260542at2759"/>
<keyword evidence="2" id="KW-0472">Membrane</keyword>
<dbReference type="InterPro" id="IPR008579">
    <property type="entry name" value="UGlyAH_Cupin_dom"/>
</dbReference>
<dbReference type="PANTHER" id="PTHR33271:SF1">
    <property type="entry name" value="RMLC-LIKE JELLY ROLL PROTEIN-RELATED"/>
    <property type="match status" value="1"/>
</dbReference>
<comment type="caution">
    <text evidence="4">The sequence shown here is derived from an EMBL/GenBank/DDBJ whole genome shotgun (WGS) entry which is preliminary data.</text>
</comment>
<keyword evidence="2" id="KW-1133">Transmembrane helix</keyword>
<organism evidence="4 5">
    <name type="scientific">Rosa chinensis</name>
    <name type="common">China rose</name>
    <dbReference type="NCBI Taxonomy" id="74649"/>
    <lineage>
        <taxon>Eukaryota</taxon>
        <taxon>Viridiplantae</taxon>
        <taxon>Streptophyta</taxon>
        <taxon>Embryophyta</taxon>
        <taxon>Tracheophyta</taxon>
        <taxon>Spermatophyta</taxon>
        <taxon>Magnoliopsida</taxon>
        <taxon>eudicotyledons</taxon>
        <taxon>Gunneridae</taxon>
        <taxon>Pentapetalae</taxon>
        <taxon>rosids</taxon>
        <taxon>fabids</taxon>
        <taxon>Rosales</taxon>
        <taxon>Rosaceae</taxon>
        <taxon>Rosoideae</taxon>
        <taxon>Rosoideae incertae sedis</taxon>
        <taxon>Rosa</taxon>
    </lineage>
</organism>
<dbReference type="CDD" id="cd02227">
    <property type="entry name" value="cupin_TM1112-like"/>
    <property type="match status" value="1"/>
</dbReference>
<feature type="region of interest" description="Disordered" evidence="1">
    <location>
        <begin position="38"/>
        <end position="67"/>
    </location>
</feature>
<accession>A0A2P6P8S7</accession>
<dbReference type="Pfam" id="PF05899">
    <property type="entry name" value="Cupin_3"/>
    <property type="match status" value="1"/>
</dbReference>
<feature type="domain" description="(S)-ureidoglycine aminohydrolase cupin" evidence="3">
    <location>
        <begin position="77"/>
        <end position="150"/>
    </location>
</feature>
<evidence type="ECO:0000313" key="5">
    <source>
        <dbReference type="Proteomes" id="UP000238479"/>
    </source>
</evidence>